<accession>A0A3N1D5V2</accession>
<evidence type="ECO:0000313" key="2">
    <source>
        <dbReference type="Proteomes" id="UP000272400"/>
    </source>
</evidence>
<reference evidence="1 2" key="1">
    <citation type="submission" date="2018-11" db="EMBL/GenBank/DDBJ databases">
        <title>Sequencing the genomes of 1000 actinobacteria strains.</title>
        <authorList>
            <person name="Klenk H.-P."/>
        </authorList>
    </citation>
    <scope>NUCLEOTIDE SEQUENCE [LARGE SCALE GENOMIC DNA]</scope>
    <source>
        <strain evidence="1 2">DSM 44254</strain>
    </source>
</reference>
<keyword evidence="2" id="KW-1185">Reference proteome</keyword>
<evidence type="ECO:0000313" key="1">
    <source>
        <dbReference type="EMBL" id="ROO88826.1"/>
    </source>
</evidence>
<dbReference type="RefSeq" id="WP_148086164.1">
    <property type="nucleotide sequence ID" value="NZ_RJKE01000001.1"/>
</dbReference>
<gene>
    <name evidence="1" type="ORF">EDD29_6508</name>
</gene>
<dbReference type="AlphaFoldDB" id="A0A3N1D5V2"/>
<dbReference type="OrthoDB" id="3467902at2"/>
<name>A0A3N1D5V2_9ACTN</name>
<sequence>MGHSPGSGPHEAQEAFRTELAGRAVWKLLVKSLDLYLPGHKPVPGDVRFSSRPGPAPVFADASGFGFQFPRGVARREVDREIFVRGDRGRLTGIAIRGPYAAVGSRVVDAASLTAYARRLTYQTLFDPHDADTAGSAVRAAKSLSDVVFLDDEKGLGLGVELDRETGRPHARLLVRMTGDGVVVQAYPEAGRTAQAVRSQN</sequence>
<organism evidence="1 2">
    <name type="scientific">Actinocorallia herbida</name>
    <dbReference type="NCBI Taxonomy" id="58109"/>
    <lineage>
        <taxon>Bacteria</taxon>
        <taxon>Bacillati</taxon>
        <taxon>Actinomycetota</taxon>
        <taxon>Actinomycetes</taxon>
        <taxon>Streptosporangiales</taxon>
        <taxon>Thermomonosporaceae</taxon>
        <taxon>Actinocorallia</taxon>
    </lineage>
</organism>
<dbReference type="EMBL" id="RJKE01000001">
    <property type="protein sequence ID" value="ROO88826.1"/>
    <property type="molecule type" value="Genomic_DNA"/>
</dbReference>
<protein>
    <submittedName>
        <fullName evidence="1">Uncharacterized protein</fullName>
    </submittedName>
</protein>
<proteinExistence type="predicted"/>
<comment type="caution">
    <text evidence="1">The sequence shown here is derived from an EMBL/GenBank/DDBJ whole genome shotgun (WGS) entry which is preliminary data.</text>
</comment>
<dbReference type="Proteomes" id="UP000272400">
    <property type="component" value="Unassembled WGS sequence"/>
</dbReference>